<dbReference type="EMBL" id="JBHGVX010000006">
    <property type="protein sequence ID" value="KAL1794603.1"/>
    <property type="molecule type" value="Genomic_DNA"/>
</dbReference>
<feature type="compositionally biased region" description="Basic and acidic residues" evidence="1">
    <location>
        <begin position="530"/>
        <end position="542"/>
    </location>
</feature>
<dbReference type="Proteomes" id="UP001578633">
    <property type="component" value="Chromosome 6"/>
</dbReference>
<feature type="compositionally biased region" description="Basic and acidic residues" evidence="1">
    <location>
        <begin position="317"/>
        <end position="333"/>
    </location>
</feature>
<keyword evidence="3" id="KW-1185">Reference proteome</keyword>
<sequence>MPSLKDLNCAIELSESRQALREFGTTYGDGFVETFIPVPSKPQTFSIHLTSNKFIAPGIAIFVYVDGVYQCNRNRQDLKLRKPSDNRSVVDFRVRQKEERQSDGSMIAREWAFDKLNIASADDAPSLCSPYILQNIGCIEVVVLRCAGTRNAKSASTMNFDGAGDYLKRRYDLDDTSSPSNERSMYDDRGPFFTTFGHHHGPPPPISSYRSPYVESPRSQEGSASRSHRAVYSSHDPFLATSVKNGSGPRSRYSEPVSPGTKHMNDFPLPGVQYGSGPIPPDGQTHNSRSPNAGAAQPLIIDPSLLNNLVATAVKQGVEESRRMDKQSEDQTKHKLQTVDAETTSQPPGAWPESPSNAFALPHHQSKPAASTSHGHRSAHGSQWNESQTGWGERKAQSRAGTRVTWIETPVDETASSSAGGWNLREETSSDSWDTGDTWPTDRVAEWEAASQQGKVLAPPEEVSQVHDAMRKPSIAASTLAPAPAPYAPSLKEFVQGTKGKIPGANWSSSSSSWGNDKNDSDVEFSWGKDANKDAGWSKKSDNGWQDKIAEGKAKKGWYSTDDETTDGWAKDYHDETGKAIDGWNTKETGWGTEAIPPSEKKDDQKNDLANLKSALKSAFENPPAPEAPWQNQSWIVPPNAAAKPAIQQATPKPFAAIPAPAPSPALPKQPQRMSNKTLAQYRPNHPSLAPAPSPTKHSEHASNKSLSKYRPNHPSLSPEPLVQTPKPHWQFPPPAPNSVPVNPGSADEICIAPALPRLTISERSSAAKGIEHAVRPGKAVTYGHAVGRPEYLDGLEKPYAVFRFKYRSLGVLKGMFGEEVVVVVVEKEMGGDVEREMEKGRLENVSKDELIARMVELERRLKDVGVGGGVGGMEGRRGSGHGKGREDAKKEEERKRERRGSVETEGVAKKFTEEWVERHSRDQSVVANSLLKEKARKRDEGKKKKSGKESGWGARKGGW</sequence>
<feature type="compositionally biased region" description="Low complexity" evidence="1">
    <location>
        <begin position="650"/>
        <end position="659"/>
    </location>
</feature>
<feature type="compositionally biased region" description="Basic and acidic residues" evidence="1">
    <location>
        <begin position="884"/>
        <end position="923"/>
    </location>
</feature>
<evidence type="ECO:0000256" key="1">
    <source>
        <dbReference type="SAM" id="MobiDB-lite"/>
    </source>
</evidence>
<feature type="region of interest" description="Disordered" evidence="1">
    <location>
        <begin position="579"/>
        <end position="739"/>
    </location>
</feature>
<feature type="region of interest" description="Disordered" evidence="1">
    <location>
        <begin position="317"/>
        <end position="437"/>
    </location>
</feature>
<dbReference type="GeneID" id="96086741"/>
<evidence type="ECO:0000313" key="3">
    <source>
        <dbReference type="Proteomes" id="UP001578633"/>
    </source>
</evidence>
<gene>
    <name evidence="2" type="ORF">ACET3X_006419</name>
</gene>
<feature type="compositionally biased region" description="Polar residues" evidence="1">
    <location>
        <begin position="380"/>
        <end position="390"/>
    </location>
</feature>
<comment type="caution">
    <text evidence="2">The sequence shown here is derived from an EMBL/GenBank/DDBJ whole genome shotgun (WGS) entry which is preliminary data.</text>
</comment>
<feature type="region of interest" description="Disordered" evidence="1">
    <location>
        <begin position="170"/>
        <end position="296"/>
    </location>
</feature>
<feature type="region of interest" description="Disordered" evidence="1">
    <location>
        <begin position="867"/>
        <end position="960"/>
    </location>
</feature>
<accession>A0ABR3UDQ6</accession>
<name>A0ABR3UDQ6_9PLEO</name>
<feature type="region of interest" description="Disordered" evidence="1">
    <location>
        <begin position="500"/>
        <end position="546"/>
    </location>
</feature>
<evidence type="ECO:0000313" key="2">
    <source>
        <dbReference type="EMBL" id="KAL1794603.1"/>
    </source>
</evidence>
<reference evidence="2 3" key="1">
    <citation type="submission" date="2024-09" db="EMBL/GenBank/DDBJ databases">
        <title>T2T genomes of carrot and Alternaria dauci and their utility for understanding host-pathogen interaction during carrot leaf blight disease.</title>
        <authorList>
            <person name="Liu W."/>
            <person name="Xu S."/>
            <person name="Ou C."/>
            <person name="Liu X."/>
            <person name="Zhuang F."/>
            <person name="Deng X.W."/>
        </authorList>
    </citation>
    <scope>NUCLEOTIDE SEQUENCE [LARGE SCALE GENOMIC DNA]</scope>
    <source>
        <strain evidence="2 3">A2016</strain>
    </source>
</reference>
<protein>
    <submittedName>
        <fullName evidence="2">Uncharacterized protein</fullName>
    </submittedName>
</protein>
<dbReference type="RefSeq" id="XP_069305187.1">
    <property type="nucleotide sequence ID" value="XM_069453044.1"/>
</dbReference>
<organism evidence="2 3">
    <name type="scientific">Alternaria dauci</name>
    <dbReference type="NCBI Taxonomy" id="48095"/>
    <lineage>
        <taxon>Eukaryota</taxon>
        <taxon>Fungi</taxon>
        <taxon>Dikarya</taxon>
        <taxon>Ascomycota</taxon>
        <taxon>Pezizomycotina</taxon>
        <taxon>Dothideomycetes</taxon>
        <taxon>Pleosporomycetidae</taxon>
        <taxon>Pleosporales</taxon>
        <taxon>Pleosporineae</taxon>
        <taxon>Pleosporaceae</taxon>
        <taxon>Alternaria</taxon>
        <taxon>Alternaria sect. Porri</taxon>
    </lineage>
</organism>
<feature type="compositionally biased region" description="Basic and acidic residues" evidence="1">
    <location>
        <begin position="932"/>
        <end position="943"/>
    </location>
</feature>
<proteinExistence type="predicted"/>